<name>A0AAC8XI23_9ALTE</name>
<protein>
    <submittedName>
        <fullName evidence="1">Uncharacterized protein</fullName>
    </submittedName>
</protein>
<organism evidence="1 2">
    <name type="scientific">Alteromonas mediterranea</name>
    <dbReference type="NCBI Taxonomy" id="314275"/>
    <lineage>
        <taxon>Bacteria</taxon>
        <taxon>Pseudomonadati</taxon>
        <taxon>Pseudomonadota</taxon>
        <taxon>Gammaproteobacteria</taxon>
        <taxon>Alteromonadales</taxon>
        <taxon>Alteromonadaceae</taxon>
        <taxon>Alteromonas/Salinimonas group</taxon>
        <taxon>Alteromonas</taxon>
    </lineage>
</organism>
<sequence length="141" mass="16433">MRFPKYGNYSLDISGNVLEVFATGAWNLKTTEFFIEEMHDLIGSFNGEPWAALMDGRRWVLSTIECQTRLADSIKVNIEHGLTRSAYVLDSGMVKRAQLERTHPSRARDFKGKNYEREYFRKYFEALNWLHKEGFSPITNT</sequence>
<reference evidence="1 2" key="1">
    <citation type="submission" date="2015-12" db="EMBL/GenBank/DDBJ databases">
        <title>Intraspecies pangenome expansion in the marine bacterium Alteromonas.</title>
        <authorList>
            <person name="Lopez-Perez M."/>
            <person name="Rodriguez-Valera F."/>
        </authorList>
    </citation>
    <scope>NUCLEOTIDE SEQUENCE [LARGE SCALE GENOMIC DNA]</scope>
    <source>
        <strain evidence="1 2">UM8</strain>
    </source>
</reference>
<dbReference type="Proteomes" id="UP000061468">
    <property type="component" value="Chromosome"/>
</dbReference>
<dbReference type="OMA" id="TGAWNLK"/>
<gene>
    <name evidence="1" type="ORF">AV942_02595</name>
</gene>
<proteinExistence type="predicted"/>
<evidence type="ECO:0000313" key="1">
    <source>
        <dbReference type="EMBL" id="AMJ77276.1"/>
    </source>
</evidence>
<dbReference type="AlphaFoldDB" id="A0AAC8XI23"/>
<accession>A0AAC8XI23</accession>
<dbReference type="EMBL" id="CP013928">
    <property type="protein sequence ID" value="AMJ77276.1"/>
    <property type="molecule type" value="Genomic_DNA"/>
</dbReference>
<dbReference type="RefSeq" id="WP_012517087.1">
    <property type="nucleotide sequence ID" value="NZ_CAKMLI010000045.1"/>
</dbReference>
<evidence type="ECO:0000313" key="2">
    <source>
        <dbReference type="Proteomes" id="UP000061468"/>
    </source>
</evidence>